<accession>A0A183M7H3</accession>
<sequence length="81" mass="8712">MLSGPAVLPHLICLTAMLISSIVGGPTTIRRSVRAACILGGFIGAGRFNSSLNCCTHLFCCSTKFVSTLIHMHFTGRFELR</sequence>
<reference evidence="1 2" key="1">
    <citation type="submission" date="2018-11" db="EMBL/GenBank/DDBJ databases">
        <authorList>
            <consortium name="Pathogen Informatics"/>
        </authorList>
    </citation>
    <scope>NUCLEOTIDE SEQUENCE [LARGE SCALE GENOMIC DNA]</scope>
    <source>
        <strain evidence="1 2">Zambia</strain>
    </source>
</reference>
<name>A0A183M7H3_9TREM</name>
<evidence type="ECO:0000313" key="1">
    <source>
        <dbReference type="EMBL" id="VDO98122.1"/>
    </source>
</evidence>
<evidence type="ECO:0000313" key="2">
    <source>
        <dbReference type="Proteomes" id="UP000277204"/>
    </source>
</evidence>
<proteinExistence type="predicted"/>
<protein>
    <submittedName>
        <fullName evidence="1">Uncharacterized protein</fullName>
    </submittedName>
</protein>
<dbReference type="AlphaFoldDB" id="A0A183M7H3"/>
<keyword evidence="2" id="KW-1185">Reference proteome</keyword>
<dbReference type="Proteomes" id="UP000277204">
    <property type="component" value="Unassembled WGS sequence"/>
</dbReference>
<organism evidence="1 2">
    <name type="scientific">Schistosoma margrebowiei</name>
    <dbReference type="NCBI Taxonomy" id="48269"/>
    <lineage>
        <taxon>Eukaryota</taxon>
        <taxon>Metazoa</taxon>
        <taxon>Spiralia</taxon>
        <taxon>Lophotrochozoa</taxon>
        <taxon>Platyhelminthes</taxon>
        <taxon>Trematoda</taxon>
        <taxon>Digenea</taxon>
        <taxon>Strigeidida</taxon>
        <taxon>Schistosomatoidea</taxon>
        <taxon>Schistosomatidae</taxon>
        <taxon>Schistosoma</taxon>
    </lineage>
</organism>
<dbReference type="EMBL" id="UZAI01007154">
    <property type="protein sequence ID" value="VDO98122.1"/>
    <property type="molecule type" value="Genomic_DNA"/>
</dbReference>
<gene>
    <name evidence="1" type="ORF">SMRZ_LOCUS11997</name>
</gene>